<reference evidence="2 3" key="1">
    <citation type="submission" date="2023-07" db="EMBL/GenBank/DDBJ databases">
        <title>Genomic Encyclopedia of Type Strains, Phase IV (KMG-IV): sequencing the most valuable type-strain genomes for metagenomic binning, comparative biology and taxonomic classification.</title>
        <authorList>
            <person name="Goeker M."/>
        </authorList>
    </citation>
    <scope>NUCLEOTIDE SEQUENCE [LARGE SCALE GENOMIC DNA]</scope>
    <source>
        <strain evidence="2 3">DSM 15561</strain>
    </source>
</reference>
<keyword evidence="1" id="KW-0732">Signal</keyword>
<dbReference type="Proteomes" id="UP001235094">
    <property type="component" value="Unassembled WGS sequence"/>
</dbReference>
<protein>
    <recommendedName>
        <fullName evidence="4">Twin-arginine translocation signal domain-containing protein</fullName>
    </recommendedName>
</protein>
<gene>
    <name evidence="2" type="ORF">QOZ99_002776</name>
</gene>
<name>A0ABU0LT53_9HYPH</name>
<proteinExistence type="predicted"/>
<feature type="signal peptide" evidence="1">
    <location>
        <begin position="1"/>
        <end position="33"/>
    </location>
</feature>
<sequence length="103" mass="11381">MDRRSFLLGLCGIGSATAGVAALAPFLATPAQAVPLDALRAMPSSSPDSLPPEAYGVTPDGTPADSTYWVWRNGRRYWVAPPRRRRRVCRRVRVPGGWRTRCW</sequence>
<accession>A0ABU0LT53</accession>
<organism evidence="2 3">
    <name type="scientific">Ancylobacter amanitiformis</name>
    <dbReference type="NCBI Taxonomy" id="217069"/>
    <lineage>
        <taxon>Bacteria</taxon>
        <taxon>Pseudomonadati</taxon>
        <taxon>Pseudomonadota</taxon>
        <taxon>Alphaproteobacteria</taxon>
        <taxon>Hyphomicrobiales</taxon>
        <taxon>Xanthobacteraceae</taxon>
        <taxon>Ancylobacter</taxon>
    </lineage>
</organism>
<evidence type="ECO:0000256" key="1">
    <source>
        <dbReference type="SAM" id="SignalP"/>
    </source>
</evidence>
<dbReference type="RefSeq" id="WP_306890566.1">
    <property type="nucleotide sequence ID" value="NZ_JAUSVR010000008.1"/>
</dbReference>
<dbReference type="EMBL" id="JAUSVR010000008">
    <property type="protein sequence ID" value="MDQ0511877.1"/>
    <property type="molecule type" value="Genomic_DNA"/>
</dbReference>
<evidence type="ECO:0008006" key="4">
    <source>
        <dbReference type="Google" id="ProtNLM"/>
    </source>
</evidence>
<keyword evidence="3" id="KW-1185">Reference proteome</keyword>
<feature type="chain" id="PRO_5046549676" description="Twin-arginine translocation signal domain-containing protein" evidence="1">
    <location>
        <begin position="34"/>
        <end position="103"/>
    </location>
</feature>
<evidence type="ECO:0000313" key="2">
    <source>
        <dbReference type="EMBL" id="MDQ0511877.1"/>
    </source>
</evidence>
<comment type="caution">
    <text evidence="2">The sequence shown here is derived from an EMBL/GenBank/DDBJ whole genome shotgun (WGS) entry which is preliminary data.</text>
</comment>
<evidence type="ECO:0000313" key="3">
    <source>
        <dbReference type="Proteomes" id="UP001235094"/>
    </source>
</evidence>